<organism evidence="1 2">
    <name type="scientific">Variovorax ginsengisoli</name>
    <dbReference type="NCBI Taxonomy" id="363844"/>
    <lineage>
        <taxon>Bacteria</taxon>
        <taxon>Pseudomonadati</taxon>
        <taxon>Pseudomonadota</taxon>
        <taxon>Betaproteobacteria</taxon>
        <taxon>Burkholderiales</taxon>
        <taxon>Comamonadaceae</taxon>
        <taxon>Variovorax</taxon>
    </lineage>
</organism>
<accession>A0ABT8SJ07</accession>
<feature type="non-terminal residue" evidence="1">
    <location>
        <position position="1"/>
    </location>
</feature>
<sequence length="97" mass="10394">QAIAGASYQYSPTTSLKFGYRYLSYKRDNGLLDKVAMSAPGSGSEDRMATLAPQRFHGGEARQVRRAMAQGDGPVGYSPPRRGALTTLTDCTCSTAK</sequence>
<gene>
    <name evidence="1" type="ORF">Q2T77_37730</name>
</gene>
<reference evidence="1" key="1">
    <citation type="submission" date="2023-06" db="EMBL/GenBank/DDBJ databases">
        <authorList>
            <person name="Jiang Y."/>
            <person name="Liu Q."/>
        </authorList>
    </citation>
    <scope>NUCLEOTIDE SEQUENCE</scope>
    <source>
        <strain evidence="1">CGMCC 1.12090</strain>
    </source>
</reference>
<protein>
    <submittedName>
        <fullName evidence="1">Uncharacterized protein</fullName>
    </submittedName>
</protein>
<comment type="caution">
    <text evidence="1">The sequence shown here is derived from an EMBL/GenBank/DDBJ whole genome shotgun (WGS) entry which is preliminary data.</text>
</comment>
<evidence type="ECO:0000313" key="2">
    <source>
        <dbReference type="Proteomes" id="UP001169027"/>
    </source>
</evidence>
<proteinExistence type="predicted"/>
<name>A0ABT8SJ07_9BURK</name>
<keyword evidence="2" id="KW-1185">Reference proteome</keyword>
<dbReference type="Proteomes" id="UP001169027">
    <property type="component" value="Unassembled WGS sequence"/>
</dbReference>
<dbReference type="EMBL" id="JAUKVY010000055">
    <property type="protein sequence ID" value="MDO1537982.1"/>
    <property type="molecule type" value="Genomic_DNA"/>
</dbReference>
<dbReference type="RefSeq" id="WP_301816391.1">
    <property type="nucleotide sequence ID" value="NZ_JAUJZH010000055.1"/>
</dbReference>
<evidence type="ECO:0000313" key="1">
    <source>
        <dbReference type="EMBL" id="MDO1537982.1"/>
    </source>
</evidence>